<reference evidence="2" key="1">
    <citation type="thesis" date="2020" institute="ProQuest LLC" country="789 East Eisenhower Parkway, Ann Arbor, MI, USA">
        <title>Comparative Genomics and Chromosome Evolution.</title>
        <authorList>
            <person name="Mudd A.B."/>
        </authorList>
    </citation>
    <scope>NUCLEOTIDE SEQUENCE</scope>
    <source>
        <strain evidence="2">1538</strain>
        <tissue evidence="2">Blood</tissue>
    </source>
</reference>
<feature type="domain" description="Methionyl-tRNA synthetase anticodon-binding" evidence="1">
    <location>
        <begin position="3"/>
        <end position="72"/>
    </location>
</feature>
<dbReference type="Gene3D" id="1.10.730.10">
    <property type="entry name" value="Isoleucyl-tRNA Synthetase, Domain 1"/>
    <property type="match status" value="1"/>
</dbReference>
<dbReference type="GO" id="GO:0006431">
    <property type="term" value="P:methionyl-tRNA aminoacylation"/>
    <property type="evidence" value="ECO:0007669"/>
    <property type="project" value="TreeGrafter"/>
</dbReference>
<dbReference type="GO" id="GO:0004825">
    <property type="term" value="F:methionine-tRNA ligase activity"/>
    <property type="evidence" value="ECO:0007669"/>
    <property type="project" value="InterPro"/>
</dbReference>
<dbReference type="InterPro" id="IPR041872">
    <property type="entry name" value="Anticodon_Met"/>
</dbReference>
<protein>
    <recommendedName>
        <fullName evidence="1">Methionyl-tRNA synthetase anticodon-binding domain-containing protein</fullName>
    </recommendedName>
</protein>
<gene>
    <name evidence="2" type="ORF">GDO54_018412</name>
</gene>
<dbReference type="InterPro" id="IPR009080">
    <property type="entry name" value="tRNAsynth_Ia_anticodon-bd"/>
</dbReference>
<evidence type="ECO:0000313" key="3">
    <source>
        <dbReference type="Proteomes" id="UP001181693"/>
    </source>
</evidence>
<dbReference type="Pfam" id="PF19303">
    <property type="entry name" value="Anticodon_3"/>
    <property type="match status" value="1"/>
</dbReference>
<evidence type="ECO:0000313" key="2">
    <source>
        <dbReference type="EMBL" id="DBA13522.1"/>
    </source>
</evidence>
<dbReference type="Proteomes" id="UP001181693">
    <property type="component" value="Unassembled WGS sequence"/>
</dbReference>
<dbReference type="AlphaFoldDB" id="A0AAV2ZP14"/>
<dbReference type="GO" id="GO:0005524">
    <property type="term" value="F:ATP binding"/>
    <property type="evidence" value="ECO:0007669"/>
    <property type="project" value="InterPro"/>
</dbReference>
<dbReference type="GO" id="GO:0017101">
    <property type="term" value="C:aminoacyl-tRNA synthetase multienzyme complex"/>
    <property type="evidence" value="ECO:0007669"/>
    <property type="project" value="TreeGrafter"/>
</dbReference>
<dbReference type="SUPFAM" id="SSF47323">
    <property type="entry name" value="Anticodon-binding domain of a subclass of class I aminoacyl-tRNA synthetases"/>
    <property type="match status" value="1"/>
</dbReference>
<proteinExistence type="predicted"/>
<comment type="caution">
    <text evidence="2">The sequence shown here is derived from an EMBL/GenBank/DDBJ whole genome shotgun (WGS) entry which is preliminary data.</text>
</comment>
<accession>A0AAV2ZP14</accession>
<dbReference type="PANTHER" id="PTHR45765">
    <property type="entry name" value="METHIONINE--TRNA LIGASE"/>
    <property type="match status" value="1"/>
</dbReference>
<keyword evidence="3" id="KW-1185">Reference proteome</keyword>
<dbReference type="PANTHER" id="PTHR45765:SF1">
    <property type="entry name" value="METHIONINE--TRNA LIGASE, CYTOPLASMIC"/>
    <property type="match status" value="1"/>
</dbReference>
<dbReference type="GO" id="GO:0005829">
    <property type="term" value="C:cytosol"/>
    <property type="evidence" value="ECO:0007669"/>
    <property type="project" value="TreeGrafter"/>
</dbReference>
<name>A0AAV2ZP14_PYXAD</name>
<dbReference type="EMBL" id="DYDO01001083">
    <property type="protein sequence ID" value="DBA13522.1"/>
    <property type="molecule type" value="Genomic_DNA"/>
</dbReference>
<dbReference type="InterPro" id="IPR023458">
    <property type="entry name" value="Met-tRNA_ligase_1"/>
</dbReference>
<sequence>MAALLSVMLQPYMPTISAVIREQLRMPEKANILTKEFRSILQSGHTIGNVSPLFQKLENDQIESLRKRFGGGQVSFVSS</sequence>
<evidence type="ECO:0000259" key="1">
    <source>
        <dbReference type="Pfam" id="PF19303"/>
    </source>
</evidence>
<organism evidence="2 3">
    <name type="scientific">Pyxicephalus adspersus</name>
    <name type="common">African bullfrog</name>
    <dbReference type="NCBI Taxonomy" id="30357"/>
    <lineage>
        <taxon>Eukaryota</taxon>
        <taxon>Metazoa</taxon>
        <taxon>Chordata</taxon>
        <taxon>Craniata</taxon>
        <taxon>Vertebrata</taxon>
        <taxon>Euteleostomi</taxon>
        <taxon>Amphibia</taxon>
        <taxon>Batrachia</taxon>
        <taxon>Anura</taxon>
        <taxon>Neobatrachia</taxon>
        <taxon>Ranoidea</taxon>
        <taxon>Pyxicephalidae</taxon>
        <taxon>Pyxicephalinae</taxon>
        <taxon>Pyxicephalus</taxon>
    </lineage>
</organism>